<dbReference type="AlphaFoldDB" id="A0A5C5GAD4"/>
<evidence type="ECO:0000256" key="3">
    <source>
        <dbReference type="ARBA" id="ARBA00023163"/>
    </source>
</evidence>
<dbReference type="SMART" id="SM00347">
    <property type="entry name" value="HTH_MARR"/>
    <property type="match status" value="1"/>
</dbReference>
<keyword evidence="1" id="KW-0805">Transcription regulation</keyword>
<name>A0A5C5GAD4_9RHOB</name>
<dbReference type="PANTHER" id="PTHR35790">
    <property type="entry name" value="HTH-TYPE TRANSCRIPTIONAL REGULATOR PCHR"/>
    <property type="match status" value="1"/>
</dbReference>
<dbReference type="InterPro" id="IPR036390">
    <property type="entry name" value="WH_DNA-bd_sf"/>
</dbReference>
<evidence type="ECO:0000256" key="2">
    <source>
        <dbReference type="ARBA" id="ARBA00023125"/>
    </source>
</evidence>
<dbReference type="SUPFAM" id="SSF46785">
    <property type="entry name" value="Winged helix' DNA-binding domain"/>
    <property type="match status" value="1"/>
</dbReference>
<evidence type="ECO:0000313" key="5">
    <source>
        <dbReference type="EMBL" id="TNY30968.1"/>
    </source>
</evidence>
<dbReference type="PROSITE" id="PS50995">
    <property type="entry name" value="HTH_MARR_2"/>
    <property type="match status" value="1"/>
</dbReference>
<feature type="domain" description="HTH marR-type" evidence="4">
    <location>
        <begin position="20"/>
        <end position="153"/>
    </location>
</feature>
<comment type="caution">
    <text evidence="5">The sequence shown here is derived from an EMBL/GenBank/DDBJ whole genome shotgun (WGS) entry which is preliminary data.</text>
</comment>
<keyword evidence="6" id="KW-1185">Reference proteome</keyword>
<organism evidence="5 6">
    <name type="scientific">Pelagovum pacificum</name>
    <dbReference type="NCBI Taxonomy" id="2588711"/>
    <lineage>
        <taxon>Bacteria</taxon>
        <taxon>Pseudomonadati</taxon>
        <taxon>Pseudomonadota</taxon>
        <taxon>Alphaproteobacteria</taxon>
        <taxon>Rhodobacterales</taxon>
        <taxon>Paracoccaceae</taxon>
        <taxon>Pelagovum</taxon>
    </lineage>
</organism>
<protein>
    <submittedName>
        <fullName evidence="5">Winged helix-turn-helix transcriptional regulator</fullName>
    </submittedName>
</protein>
<dbReference type="InterPro" id="IPR052067">
    <property type="entry name" value="Metal_resp_HTH_trans_reg"/>
</dbReference>
<proteinExistence type="predicted"/>
<dbReference type="InterPro" id="IPR000835">
    <property type="entry name" value="HTH_MarR-typ"/>
</dbReference>
<dbReference type="InterPro" id="IPR036388">
    <property type="entry name" value="WH-like_DNA-bd_sf"/>
</dbReference>
<gene>
    <name evidence="5" type="ORF">FHY64_17890</name>
</gene>
<sequence length="163" mass="18634">MTKRRPPTQERDGRHVLDLDRYLPYMLVSITNAISRGSSRVYLDRFGIGVVDWRVLASLSVYPNVSAKRVSELVMIDKGAVSRSLATLHRLGHITYEEDPSDPRRKSWRPTAKGDTLHDMILPIALDRENTLLRGIDEEDLEQLLSTMQRMMANLDRLSDMNG</sequence>
<reference evidence="5 6" key="1">
    <citation type="submission" date="2019-06" db="EMBL/GenBank/DDBJ databases">
        <title>Genome of new Rhodobacteraceae sp. SM1903.</title>
        <authorList>
            <person name="Ren X."/>
        </authorList>
    </citation>
    <scope>NUCLEOTIDE SEQUENCE [LARGE SCALE GENOMIC DNA]</scope>
    <source>
        <strain evidence="5 6">SM1903</strain>
    </source>
</reference>
<dbReference type="GO" id="GO:0003700">
    <property type="term" value="F:DNA-binding transcription factor activity"/>
    <property type="evidence" value="ECO:0007669"/>
    <property type="project" value="InterPro"/>
</dbReference>
<dbReference type="Pfam" id="PF12802">
    <property type="entry name" value="MarR_2"/>
    <property type="match status" value="1"/>
</dbReference>
<evidence type="ECO:0000313" key="6">
    <source>
        <dbReference type="Proteomes" id="UP000314011"/>
    </source>
</evidence>
<keyword evidence="3" id="KW-0804">Transcription</keyword>
<dbReference type="Proteomes" id="UP000314011">
    <property type="component" value="Unassembled WGS sequence"/>
</dbReference>
<dbReference type="EMBL" id="VFFF01000003">
    <property type="protein sequence ID" value="TNY30968.1"/>
    <property type="molecule type" value="Genomic_DNA"/>
</dbReference>
<evidence type="ECO:0000259" key="4">
    <source>
        <dbReference type="PROSITE" id="PS50995"/>
    </source>
</evidence>
<keyword evidence="2" id="KW-0238">DNA-binding</keyword>
<accession>A0A5C5GAD4</accession>
<evidence type="ECO:0000256" key="1">
    <source>
        <dbReference type="ARBA" id="ARBA00023015"/>
    </source>
</evidence>
<dbReference type="Gene3D" id="1.10.10.10">
    <property type="entry name" value="Winged helix-like DNA-binding domain superfamily/Winged helix DNA-binding domain"/>
    <property type="match status" value="1"/>
</dbReference>
<dbReference type="PANTHER" id="PTHR35790:SF4">
    <property type="entry name" value="HTH-TYPE TRANSCRIPTIONAL REGULATOR PCHR"/>
    <property type="match status" value="1"/>
</dbReference>
<dbReference type="GO" id="GO:0003677">
    <property type="term" value="F:DNA binding"/>
    <property type="evidence" value="ECO:0007669"/>
    <property type="project" value="UniProtKB-KW"/>
</dbReference>
<dbReference type="RefSeq" id="WP_140197236.1">
    <property type="nucleotide sequence ID" value="NZ_CP065915.1"/>
</dbReference>
<dbReference type="OrthoDB" id="8906692at2"/>